<keyword evidence="5" id="KW-1185">Reference proteome</keyword>
<feature type="region of interest" description="Disordered" evidence="2">
    <location>
        <begin position="1"/>
        <end position="24"/>
    </location>
</feature>
<name>A0ABM2A7T8_AEDAL</name>
<dbReference type="PANTHER" id="PTHR47331">
    <property type="entry name" value="PHD-TYPE DOMAIN-CONTAINING PROTEIN"/>
    <property type="match status" value="1"/>
</dbReference>
<dbReference type="GeneID" id="134286686"/>
<proteinExistence type="predicted"/>
<dbReference type="SUPFAM" id="SSF56672">
    <property type="entry name" value="DNA/RNA polymerases"/>
    <property type="match status" value="1"/>
</dbReference>
<dbReference type="CDD" id="cd00303">
    <property type="entry name" value="retropepsin_like"/>
    <property type="match status" value="1"/>
</dbReference>
<evidence type="ECO:0000313" key="4">
    <source>
        <dbReference type="EnsemblMetazoa" id="AALFPA23_025274.P37704"/>
    </source>
</evidence>
<keyword evidence="1" id="KW-0863">Zinc-finger</keyword>
<evidence type="ECO:0000256" key="1">
    <source>
        <dbReference type="PROSITE-ProRule" id="PRU00047"/>
    </source>
</evidence>
<feature type="compositionally biased region" description="Polar residues" evidence="2">
    <location>
        <begin position="457"/>
        <end position="475"/>
    </location>
</feature>
<dbReference type="InterPro" id="IPR005312">
    <property type="entry name" value="DUF1759"/>
</dbReference>
<dbReference type="PROSITE" id="PS50158">
    <property type="entry name" value="ZF_CCHC"/>
    <property type="match status" value="1"/>
</dbReference>
<dbReference type="CDD" id="cd01644">
    <property type="entry name" value="RT_pepA17"/>
    <property type="match status" value="1"/>
</dbReference>
<keyword evidence="1" id="KW-0862">Zinc</keyword>
<reference evidence="5" key="1">
    <citation type="journal article" date="2015" name="Proc. Natl. Acad. Sci. U.S.A.">
        <title>Genome sequence of the Asian Tiger mosquito, Aedes albopictus, reveals insights into its biology, genetics, and evolution.</title>
        <authorList>
            <person name="Chen X.G."/>
            <person name="Jiang X."/>
            <person name="Gu J."/>
            <person name="Xu M."/>
            <person name="Wu Y."/>
            <person name="Deng Y."/>
            <person name="Zhang C."/>
            <person name="Bonizzoni M."/>
            <person name="Dermauw W."/>
            <person name="Vontas J."/>
            <person name="Armbruster P."/>
            <person name="Huang X."/>
            <person name="Yang Y."/>
            <person name="Zhang H."/>
            <person name="He W."/>
            <person name="Peng H."/>
            <person name="Liu Y."/>
            <person name="Wu K."/>
            <person name="Chen J."/>
            <person name="Lirakis M."/>
            <person name="Topalis P."/>
            <person name="Van Leeuwen T."/>
            <person name="Hall A.B."/>
            <person name="Jiang X."/>
            <person name="Thorpe C."/>
            <person name="Mueller R.L."/>
            <person name="Sun C."/>
            <person name="Waterhouse R.M."/>
            <person name="Yan G."/>
            <person name="Tu Z.J."/>
            <person name="Fang X."/>
            <person name="James A.A."/>
        </authorList>
    </citation>
    <scope>NUCLEOTIDE SEQUENCE [LARGE SCALE GENOMIC DNA]</scope>
    <source>
        <strain evidence="5">Foshan</strain>
    </source>
</reference>
<dbReference type="EnsemblMetazoa" id="AALFPA23_025274.R37704">
    <property type="protein sequence ID" value="AALFPA23_025274.P37704"/>
    <property type="gene ID" value="AALFPA23_025274"/>
</dbReference>
<dbReference type="Proteomes" id="UP000069940">
    <property type="component" value="Unassembled WGS sequence"/>
</dbReference>
<dbReference type="RefSeq" id="XP_062704321.1">
    <property type="nucleotide sequence ID" value="XM_062848337.1"/>
</dbReference>
<evidence type="ECO:0000259" key="3">
    <source>
        <dbReference type="PROSITE" id="PS50158"/>
    </source>
</evidence>
<dbReference type="PANTHER" id="PTHR47331:SF4">
    <property type="entry name" value="PEPTIDASE S1 DOMAIN-CONTAINING PROTEIN"/>
    <property type="match status" value="1"/>
</dbReference>
<feature type="domain" description="CCHC-type" evidence="3">
    <location>
        <begin position="395"/>
        <end position="408"/>
    </location>
</feature>
<accession>A0ABM2A7T8</accession>
<sequence>MSEKSEKSKKSHGEGDGEENVNEEVESKVKLLIRKRGQSMAKVTRARKVIIETGHELTKPQLVVYQKQLNQYYSEWHYYHDQILELIEDDVVHDHMDNCDKFEEKYMEVLTALEEVSISLGVSTHPAANWNEANQQADRQDKIIIQQQPLKVPMPTFDGKYENWPKFKSMFLDLMSRSRDSDAIKLYHLDKALIGGAAGMLDPKTISDNNYAHAWRILEERFENQRVIVDNHIRGLLNLKRMSKESYTDLRELLDECIRHVENLKFHGQALTGVSELMVVNLLTGALDKYTRKQWESTLDHGELPNYYDTITFLKTQCNILERCEAASESTKSIQPKPAASSKIPAYKSHAAISSEKSPLECDFCGGDHINFSCPEFRKLNTSQRTEKVKTSRLCFNCLRKGHSARECGSDKSCAQCRKRHNTLLHFENSLSSNSSSQLVESLPEESINEELKPEAASTTNSEERASGSTVTSCTCNQKSSESQVFLMTAVVQVMDNSGGTHRCRILLDCASQVNTIRAELASKLGLPTKPVSTVVIGVNGKRSHITQEVSVSLKSLYDGFQAKVECLVMDQVTSSLPTLSDDIDSWELPSGIQLADPTFYVPGEVDILLGAKHFWSAMKSGKRKLGVGFPELRETHFGWVVVGTRSKGFSAVQTLSCNVLSLQDLNSTVEQFWELEQLPSSPLFSSEEVSCEEFYQQSHKRDESGRYVVGLPFKNGDSELGESRTMALRRFLLLERRLEQNPELKHEYSKFLREYEDMGHCKIVDESKDAPGSKSYYLPHHAVLRPSSTSTKLRVVFDASAKSSSGVSLNELLMVGPTVQDSLFAILLRFRRFPFVFSADLSKMYRQIRMDQNCINYQRIFWRENSTDPLKVFGLNTVTYGTASAPFLATRTLVQLAEDEHERFPVGAQILKDDFYVDDCLSGFETLEEAAQAIGELRGILHEGGFSIHKWCSNTQQLLDLVPRDEWEKQTDIAEISYSNNNHTVKTLGLLWEPEKDQFLFSTNSDSSCDDVIPTKRVVLSTIARIFDPLGLISPVIVLGKLLIQDVSRNNRIVSNHLTILELRRSMRTLVGLMQRTSTLGDDYKRVLRSEPCKQIQSLNPFIDDGVLRASELQLVVDHDPQLYFSEHLELIVHPPLVTILPNVQTCGCLPPPPPPFCGAQMPAVLASSPCPGK</sequence>
<dbReference type="InterPro" id="IPR008042">
    <property type="entry name" value="Retrotrans_Pao"/>
</dbReference>
<dbReference type="InterPro" id="IPR001878">
    <property type="entry name" value="Znf_CCHC"/>
</dbReference>
<organism evidence="4 5">
    <name type="scientific">Aedes albopictus</name>
    <name type="common">Asian tiger mosquito</name>
    <name type="synonym">Stegomyia albopicta</name>
    <dbReference type="NCBI Taxonomy" id="7160"/>
    <lineage>
        <taxon>Eukaryota</taxon>
        <taxon>Metazoa</taxon>
        <taxon>Ecdysozoa</taxon>
        <taxon>Arthropoda</taxon>
        <taxon>Hexapoda</taxon>
        <taxon>Insecta</taxon>
        <taxon>Pterygota</taxon>
        <taxon>Neoptera</taxon>
        <taxon>Endopterygota</taxon>
        <taxon>Diptera</taxon>
        <taxon>Nematocera</taxon>
        <taxon>Culicoidea</taxon>
        <taxon>Culicidae</taxon>
        <taxon>Culicinae</taxon>
        <taxon>Aedini</taxon>
        <taxon>Aedes</taxon>
        <taxon>Stegomyia</taxon>
    </lineage>
</organism>
<dbReference type="Pfam" id="PF03564">
    <property type="entry name" value="DUF1759"/>
    <property type="match status" value="1"/>
</dbReference>
<evidence type="ECO:0000256" key="2">
    <source>
        <dbReference type="SAM" id="MobiDB-lite"/>
    </source>
</evidence>
<reference evidence="4" key="2">
    <citation type="submission" date="2025-05" db="UniProtKB">
        <authorList>
            <consortium name="EnsemblMetazoa"/>
        </authorList>
    </citation>
    <scope>IDENTIFICATION</scope>
    <source>
        <strain evidence="4">Foshan</strain>
    </source>
</reference>
<dbReference type="Pfam" id="PF05380">
    <property type="entry name" value="Peptidase_A17"/>
    <property type="match status" value="1"/>
</dbReference>
<evidence type="ECO:0000313" key="5">
    <source>
        <dbReference type="Proteomes" id="UP000069940"/>
    </source>
</evidence>
<feature type="region of interest" description="Disordered" evidence="2">
    <location>
        <begin position="436"/>
        <end position="475"/>
    </location>
</feature>
<dbReference type="InterPro" id="IPR043502">
    <property type="entry name" value="DNA/RNA_pol_sf"/>
</dbReference>
<protein>
    <recommendedName>
        <fullName evidence="3">CCHC-type domain-containing protein</fullName>
    </recommendedName>
</protein>
<feature type="compositionally biased region" description="Basic and acidic residues" evidence="2">
    <location>
        <begin position="1"/>
        <end position="15"/>
    </location>
</feature>
<keyword evidence="1" id="KW-0479">Metal-binding</keyword>